<dbReference type="RefSeq" id="WP_013075136.1">
    <property type="nucleotide sequence ID" value="NC_014098.1"/>
</dbReference>
<feature type="region of interest" description="Disordered" evidence="2">
    <location>
        <begin position="485"/>
        <end position="508"/>
    </location>
</feature>
<dbReference type="eggNOG" id="COG0675">
    <property type="taxonomic scope" value="Bacteria"/>
</dbReference>
<dbReference type="EMBL" id="CP002017">
    <property type="protein sequence ID" value="ADG05846.1"/>
    <property type="molecule type" value="Genomic_DNA"/>
</dbReference>
<dbReference type="Pfam" id="PF07282">
    <property type="entry name" value="Cas12f1-like_TNB"/>
    <property type="match status" value="1"/>
</dbReference>
<keyword evidence="5" id="KW-1185">Reference proteome</keyword>
<reference evidence="4 5" key="1">
    <citation type="journal article" date="2011" name="Stand. Genomic Sci.">
        <title>Complete genome sequence of the thermophilic, hydrogen-oxidizing Bacillus tusciae type strain (T2) and reclassification in the new genus, Kyrpidia gen. nov. as Kyrpidia tusciae comb. nov. and emendation of the family Alicyclobacillaceae da Costa and Rainey, 2010.</title>
        <authorList>
            <person name="Klenk H.P."/>
            <person name="Lapidus A."/>
            <person name="Chertkov O."/>
            <person name="Copeland A."/>
            <person name="Del Rio T.G."/>
            <person name="Nolan M."/>
            <person name="Lucas S."/>
            <person name="Chen F."/>
            <person name="Tice H."/>
            <person name="Cheng J.F."/>
            <person name="Han C."/>
            <person name="Bruce D."/>
            <person name="Goodwin L."/>
            <person name="Pitluck S."/>
            <person name="Pati A."/>
            <person name="Ivanova N."/>
            <person name="Mavromatis K."/>
            <person name="Daum C."/>
            <person name="Chen A."/>
            <person name="Palaniappan K."/>
            <person name="Chang Y.J."/>
            <person name="Land M."/>
            <person name="Hauser L."/>
            <person name="Jeffries C.D."/>
            <person name="Detter J.C."/>
            <person name="Rohde M."/>
            <person name="Abt B."/>
            <person name="Pukall R."/>
            <person name="Goker M."/>
            <person name="Bristow J."/>
            <person name="Markowitz V."/>
            <person name="Hugenholtz P."/>
            <person name="Eisen J.A."/>
        </authorList>
    </citation>
    <scope>NUCLEOTIDE SEQUENCE [LARGE SCALE GENOMIC DNA]</scope>
    <source>
        <strain evidence="4 5">DSM 2912</strain>
    </source>
</reference>
<gene>
    <name evidence="4" type="ordered locus">Btus_1109</name>
</gene>
<accession>D5WWZ5</accession>
<evidence type="ECO:0000256" key="2">
    <source>
        <dbReference type="SAM" id="MobiDB-lite"/>
    </source>
</evidence>
<sequence length="508" mass="58286">MPSVLKMLLEVDEHTAAILDGQSRIANWLYNRLLEEANELRRRFRQTQDPEAAKVLYTERGLRDRVPALKQEYPFLRTVYSSVLKNAALRLSGAIRKYQKARREKGASSVGWPKFRSWKREWFSLQYDEPWKGYRLEGRKLEVSLGKVLDEGTGKEKQAQVTARLAEPLPDWFEAGMVRQLRIVKEGKLFYAVFTVRRPVPARRSVGRVIAIDPNHKNLGYGVGTDGVATEIQNPWFLKILDRRIDEVKSLRDRCKRKSVRVVREDGTEAWLPSRRWRKLNERLDELWRVRREQTKAYLRTVANRLYREYDGVFVGDYTPQGGGISRGMRRAMNNQSLIGRFKETLAWVAARSGKVYGEWDEDGSTRTCHVCDYEVPGGIPPEIREWTCPHPGREFVDQWTGTSAEKLGGAWLGPSGRQNSRYDQAGLAVRRSRRQRDAGDRRRAGGGSRRRPPRNQMRDMTVPNPNPAQSEICVGLGERCHDPGVLRALPAPNRGAASGFMEEKGKK</sequence>
<evidence type="ECO:0000313" key="4">
    <source>
        <dbReference type="EMBL" id="ADG05846.1"/>
    </source>
</evidence>
<name>D5WWZ5_KYRT2</name>
<dbReference type="STRING" id="562970.Btus_1109"/>
<protein>
    <submittedName>
        <fullName evidence="4">Transposase IS891/IS1136/IS1341 family</fullName>
    </submittedName>
</protein>
<feature type="domain" description="Cas12f1-like TNB" evidence="3">
    <location>
        <begin position="340"/>
        <end position="394"/>
    </location>
</feature>
<dbReference type="KEGG" id="bts:Btus_1109"/>
<dbReference type="GO" id="GO:0003677">
    <property type="term" value="F:DNA binding"/>
    <property type="evidence" value="ECO:0007669"/>
    <property type="project" value="UniProtKB-KW"/>
</dbReference>
<keyword evidence="1" id="KW-0238">DNA-binding</keyword>
<evidence type="ECO:0000313" key="5">
    <source>
        <dbReference type="Proteomes" id="UP000002368"/>
    </source>
</evidence>
<proteinExistence type="predicted"/>
<dbReference type="AlphaFoldDB" id="D5WWZ5"/>
<dbReference type="InterPro" id="IPR010095">
    <property type="entry name" value="Cas12f1-like_TNB"/>
</dbReference>
<feature type="region of interest" description="Disordered" evidence="2">
    <location>
        <begin position="407"/>
        <end position="471"/>
    </location>
</feature>
<evidence type="ECO:0000259" key="3">
    <source>
        <dbReference type="Pfam" id="PF07282"/>
    </source>
</evidence>
<dbReference type="HOGENOM" id="CLU_041263_0_0_9"/>
<dbReference type="NCBIfam" id="NF040570">
    <property type="entry name" value="guided_TnpB"/>
    <property type="match status" value="1"/>
</dbReference>
<evidence type="ECO:0000256" key="1">
    <source>
        <dbReference type="ARBA" id="ARBA00023125"/>
    </source>
</evidence>
<organism evidence="4 5">
    <name type="scientific">Kyrpidia tusciae (strain DSM 2912 / NBRC 15312 / T2)</name>
    <name type="common">Bacillus tusciae</name>
    <dbReference type="NCBI Taxonomy" id="562970"/>
    <lineage>
        <taxon>Bacteria</taxon>
        <taxon>Bacillati</taxon>
        <taxon>Bacillota</taxon>
        <taxon>Bacilli</taxon>
        <taxon>Bacillales</taxon>
        <taxon>Alicyclobacillaceae</taxon>
        <taxon>Kyrpidia</taxon>
    </lineage>
</organism>
<dbReference type="Proteomes" id="UP000002368">
    <property type="component" value="Chromosome"/>
</dbReference>